<dbReference type="InterPro" id="IPR039793">
    <property type="entry name" value="UROS/Hem4"/>
</dbReference>
<feature type="domain" description="OmpR/PhoB-type" evidence="4">
    <location>
        <begin position="327"/>
        <end position="427"/>
    </location>
</feature>
<dbReference type="EC" id="4.2.1.75" evidence="5"/>
<dbReference type="InterPro" id="IPR036108">
    <property type="entry name" value="4pyrrol_syn_uPrphyn_synt_sf"/>
</dbReference>
<dbReference type="Pfam" id="PF00486">
    <property type="entry name" value="Trans_reg_C"/>
    <property type="match status" value="1"/>
</dbReference>
<reference evidence="5 6" key="1">
    <citation type="submission" date="2019-03" db="EMBL/GenBank/DDBJ databases">
        <title>Genomics of glacier-inhabiting Cryobacterium strains.</title>
        <authorList>
            <person name="Liu Q."/>
            <person name="Xin Y.-H."/>
        </authorList>
    </citation>
    <scope>NUCLEOTIDE SEQUENCE [LARGE SCALE GENOMIC DNA]</scope>
    <source>
        <strain evidence="5 6">TMT4-23</strain>
    </source>
</reference>
<dbReference type="PROSITE" id="PS51755">
    <property type="entry name" value="OMPR_PHOB"/>
    <property type="match status" value="1"/>
</dbReference>
<dbReference type="EMBL" id="SOGJ01000005">
    <property type="protein sequence ID" value="TFD01599.1"/>
    <property type="molecule type" value="Genomic_DNA"/>
</dbReference>
<dbReference type="CDD" id="cd06578">
    <property type="entry name" value="HemD"/>
    <property type="match status" value="1"/>
</dbReference>
<evidence type="ECO:0000256" key="2">
    <source>
        <dbReference type="PROSITE-ProRule" id="PRU01091"/>
    </source>
</evidence>
<evidence type="ECO:0000256" key="1">
    <source>
        <dbReference type="ARBA" id="ARBA00023125"/>
    </source>
</evidence>
<dbReference type="InterPro" id="IPR003754">
    <property type="entry name" value="4pyrrol_synth_uPrphyn_synth"/>
</dbReference>
<name>A0ABY2JC51_9MICO</name>
<dbReference type="NCBIfam" id="NF005568">
    <property type="entry name" value="PRK07239.1"/>
    <property type="match status" value="1"/>
</dbReference>
<feature type="region of interest" description="Disordered" evidence="3">
    <location>
        <begin position="1"/>
        <end position="48"/>
    </location>
</feature>
<dbReference type="Pfam" id="PF02602">
    <property type="entry name" value="HEM4"/>
    <property type="match status" value="1"/>
</dbReference>
<evidence type="ECO:0000313" key="5">
    <source>
        <dbReference type="EMBL" id="TFD01599.1"/>
    </source>
</evidence>
<dbReference type="SMART" id="SM00862">
    <property type="entry name" value="Trans_reg_C"/>
    <property type="match status" value="1"/>
</dbReference>
<organism evidence="5 6">
    <name type="scientific">Cryobacterium breve</name>
    <dbReference type="NCBI Taxonomy" id="1259258"/>
    <lineage>
        <taxon>Bacteria</taxon>
        <taxon>Bacillati</taxon>
        <taxon>Actinomycetota</taxon>
        <taxon>Actinomycetes</taxon>
        <taxon>Micrococcales</taxon>
        <taxon>Microbacteriaceae</taxon>
        <taxon>Cryobacterium</taxon>
    </lineage>
</organism>
<protein>
    <submittedName>
        <fullName evidence="5">Uroporphyrinogen-III synthase</fullName>
        <ecNumber evidence="5">4.2.1.75</ecNumber>
    </submittedName>
</protein>
<dbReference type="Proteomes" id="UP000298355">
    <property type="component" value="Unassembled WGS sequence"/>
</dbReference>
<comment type="caution">
    <text evidence="5">The sequence shown here is derived from an EMBL/GenBank/DDBJ whole genome shotgun (WGS) entry which is preliminary data.</text>
</comment>
<dbReference type="InterPro" id="IPR001867">
    <property type="entry name" value="OmpR/PhoB-type_DNA-bd"/>
</dbReference>
<dbReference type="CDD" id="cd00383">
    <property type="entry name" value="trans_reg_C"/>
    <property type="match status" value="1"/>
</dbReference>
<proteinExistence type="predicted"/>
<feature type="compositionally biased region" description="Polar residues" evidence="3">
    <location>
        <begin position="14"/>
        <end position="23"/>
    </location>
</feature>
<dbReference type="InterPro" id="IPR036388">
    <property type="entry name" value="WH-like_DNA-bd_sf"/>
</dbReference>
<evidence type="ECO:0000259" key="4">
    <source>
        <dbReference type="PROSITE" id="PS51755"/>
    </source>
</evidence>
<dbReference type="PANTHER" id="PTHR40082:SF1">
    <property type="entry name" value="BLR5956 PROTEIN"/>
    <property type="match status" value="1"/>
</dbReference>
<feature type="DNA-binding region" description="OmpR/PhoB-type" evidence="2">
    <location>
        <begin position="327"/>
        <end position="427"/>
    </location>
</feature>
<evidence type="ECO:0000313" key="6">
    <source>
        <dbReference type="Proteomes" id="UP000298355"/>
    </source>
</evidence>
<accession>A0ABY2JC51</accession>
<dbReference type="SUPFAM" id="SSF46894">
    <property type="entry name" value="C-terminal effector domain of the bipartite response regulators"/>
    <property type="match status" value="1"/>
</dbReference>
<gene>
    <name evidence="5" type="ORF">E3O65_01275</name>
</gene>
<sequence length="427" mass="45810">MRPPSPTAWRAWSCCTTPQTSLGSRPEGTRSDPHLTEHFTSHHPNAAGDIVNDRENDVNLPGFHPDQLEGFRVAVTSDRRSEDLIAAFLRRGAEVTHAPAIRIAAAADDARLTFDTRAIIDARPDILLATTSYGIRRWFEAADAAGLGHDLTVTLEHSRILVRGPKARGAVRAAGLDDDGMSDEETTRSLVDYVLRAGAGGKTVAVQLHGFTDQPQLERLALAGAAVLTVAPYRWLLPEDSGRILRLVESICAGGVDAVTFTSAPAVEALFSAADEIGRLEQLLDAFSETVVAAAVGPVTAAPLVAAGIRPLTPERYRMGALIRLVCDHLEQHRVVRLDTRHGPVELRGRILTMPAGQAGLAPTSLTLMRLLLKAAGTVISRAQLAQSLPEMADDHAVDVAISRLRQALPTPGLVATVIKRGYRIDV</sequence>
<evidence type="ECO:0000256" key="3">
    <source>
        <dbReference type="SAM" id="MobiDB-lite"/>
    </source>
</evidence>
<dbReference type="Gene3D" id="1.10.10.10">
    <property type="entry name" value="Winged helix-like DNA-binding domain superfamily/Winged helix DNA-binding domain"/>
    <property type="match status" value="1"/>
</dbReference>
<keyword evidence="1 2" id="KW-0238">DNA-binding</keyword>
<feature type="compositionally biased region" description="Basic and acidic residues" evidence="3">
    <location>
        <begin position="27"/>
        <end position="40"/>
    </location>
</feature>
<dbReference type="Gene3D" id="3.40.50.10090">
    <property type="match status" value="2"/>
</dbReference>
<keyword evidence="6" id="KW-1185">Reference proteome</keyword>
<dbReference type="SUPFAM" id="SSF69618">
    <property type="entry name" value="HemD-like"/>
    <property type="match status" value="1"/>
</dbReference>
<dbReference type="GO" id="GO:0004852">
    <property type="term" value="F:uroporphyrinogen-III synthase activity"/>
    <property type="evidence" value="ECO:0007669"/>
    <property type="project" value="UniProtKB-EC"/>
</dbReference>
<keyword evidence="5" id="KW-0456">Lyase</keyword>
<dbReference type="InterPro" id="IPR016032">
    <property type="entry name" value="Sig_transdc_resp-reg_C-effctor"/>
</dbReference>
<dbReference type="PANTHER" id="PTHR40082">
    <property type="entry name" value="BLR5956 PROTEIN"/>
    <property type="match status" value="1"/>
</dbReference>